<dbReference type="Pfam" id="PF05236">
    <property type="entry name" value="TAF4"/>
    <property type="match status" value="1"/>
</dbReference>
<comment type="subcellular location">
    <subcellularLocation>
        <location evidence="1">Nucleus</location>
    </subcellularLocation>
</comment>
<feature type="compositionally biased region" description="Basic and acidic residues" evidence="7">
    <location>
        <begin position="774"/>
        <end position="800"/>
    </location>
</feature>
<dbReference type="Pfam" id="PF12174">
    <property type="entry name" value="RST"/>
    <property type="match status" value="1"/>
</dbReference>
<evidence type="ECO:0000256" key="5">
    <source>
        <dbReference type="ARBA" id="ARBA00023242"/>
    </source>
</evidence>
<dbReference type="EMBL" id="BAABME010003003">
    <property type="protein sequence ID" value="GAA0157011.1"/>
    <property type="molecule type" value="Genomic_DNA"/>
</dbReference>
<feature type="region of interest" description="Disordered" evidence="7">
    <location>
        <begin position="849"/>
        <end position="900"/>
    </location>
</feature>
<evidence type="ECO:0000256" key="2">
    <source>
        <dbReference type="ARBA" id="ARBA00006178"/>
    </source>
</evidence>
<comment type="function">
    <text evidence="6">TAFs are components of the transcription factor IID (TFIID) complex that is essential for mediating regulation of RNA polymerase transcription.</text>
</comment>
<evidence type="ECO:0000259" key="8">
    <source>
        <dbReference type="PROSITE" id="PS51879"/>
    </source>
</evidence>
<feature type="region of interest" description="Disordered" evidence="7">
    <location>
        <begin position="547"/>
        <end position="566"/>
    </location>
</feature>
<dbReference type="GO" id="GO:0046982">
    <property type="term" value="F:protein heterodimerization activity"/>
    <property type="evidence" value="ECO:0007669"/>
    <property type="project" value="InterPro"/>
</dbReference>
<evidence type="ECO:0000256" key="3">
    <source>
        <dbReference type="ARBA" id="ARBA00023015"/>
    </source>
</evidence>
<feature type="region of interest" description="Disordered" evidence="7">
    <location>
        <begin position="595"/>
        <end position="626"/>
    </location>
</feature>
<dbReference type="GO" id="GO:0003677">
    <property type="term" value="F:DNA binding"/>
    <property type="evidence" value="ECO:0007669"/>
    <property type="project" value="TreeGrafter"/>
</dbReference>
<evidence type="ECO:0000256" key="7">
    <source>
        <dbReference type="SAM" id="MobiDB-lite"/>
    </source>
</evidence>
<proteinExistence type="inferred from homology"/>
<keyword evidence="3" id="KW-0805">Transcription regulation</keyword>
<dbReference type="InterPro" id="IPR045144">
    <property type="entry name" value="TAF4"/>
</dbReference>
<feature type="compositionally biased region" description="Polar residues" evidence="7">
    <location>
        <begin position="41"/>
        <end position="68"/>
    </location>
</feature>
<dbReference type="Proteomes" id="UP001454036">
    <property type="component" value="Unassembled WGS sequence"/>
</dbReference>
<feature type="region of interest" description="Disordered" evidence="7">
    <location>
        <begin position="659"/>
        <end position="678"/>
    </location>
</feature>
<dbReference type="GO" id="GO:0006367">
    <property type="term" value="P:transcription initiation at RNA polymerase II promoter"/>
    <property type="evidence" value="ECO:0007669"/>
    <property type="project" value="TreeGrafter"/>
</dbReference>
<comment type="caution">
    <text evidence="9">The sequence shown here is derived from an EMBL/GenBank/DDBJ whole genome shotgun (WGS) entry which is preliminary data.</text>
</comment>
<evidence type="ECO:0000313" key="10">
    <source>
        <dbReference type="Proteomes" id="UP001454036"/>
    </source>
</evidence>
<dbReference type="InterPro" id="IPR022003">
    <property type="entry name" value="RST"/>
</dbReference>
<sequence length="949" mass="104743">MDSSIMKFLEEDEDETMHSGADVEAFTAALNRDIEEAVSHGSGSTSSQFQPPWQPTSNNENTVQNQLESVGIQREQHSFEGGLKQPESGSDNQQQEDNSSQGQVPPPQHEQPPPKEICQDIPQIHQAMGSQCHQTTPMDIAKPGGKGPAIGMNNQHAFSSVMKNQQVIAQEVGNHPHMETPISSQHLVGSGVNSRRLVRLSMLQHSPTSGMINQQSMAIGTNNQQPVSMGISTQQPMAIAMGLNNQKSVDIRTNKRKSVAMGSSNQQSLGVGIKNQQSNPQAFNSGLSGQQAMSMGVANQQANLLNHGKQVPFSLLLPIIEPLLDRDRSEQLKTLYQELKNNEIRKDAFVRDMRNIVGDQMLKMAMVRLHQQAARDAAARQHMPGPSKVQVPAESSDSTLDNNALQPYEDGRQGDSHNMQATQMSSSYFSASMQEREHSTYPVQGLNKRQQQHLHFSQPTFPKFGSTGKNHPPFQTSNVTTSAASLKQSHDSQRRQIPVHHNNAVQWRTGNSKEQKNLVPLSTGDQTNNQQQRSYLSASHGLSSVPIVRAERENIDRGNPKNDGFEMQSYKLGFSASTSQMDRNLLVPSVPSPIAAANSSKTPTKNPLVGENKPLEALGSSLPPSSKKQKVSGCALLDQSIEQLNDVTAVSGVNLREEEEQLFSGPKEDTQVSETSRRVVQEEEDRLILQKIPLQKKLAEIMAKSGLMSSGSDVEMCLSLCVEERMHGLMSSLIRLSKQIVDIEKPRHRTFITTDVRRKIVGINQKVRVEWEKKQAEEEKLQKLNEPEGSDGEKEKDQSRARPLKVVANKEEDEKMRATAANVAARAAVGGDDMLYKWQLMAEQARQKREGLTDGVTGSQADKDVSRKTLTVGKGARDHQEAEKRSQLSSSPGTVRKLGRNQVIMAQNRVARAISVKDVIAVLEREPQMSRSTLIYSLYDKIRSESSAG</sequence>
<keyword evidence="5" id="KW-0539">Nucleus</keyword>
<feature type="domain" description="RST" evidence="8">
    <location>
        <begin position="304"/>
        <end position="375"/>
    </location>
</feature>
<feature type="compositionally biased region" description="Pro residues" evidence="7">
    <location>
        <begin position="104"/>
        <end position="115"/>
    </location>
</feature>
<comment type="similarity">
    <text evidence="2">Belongs to the TAF4 family.</text>
</comment>
<keyword evidence="10" id="KW-1185">Reference proteome</keyword>
<dbReference type="FunFam" id="1.10.20.10:FF:000015">
    <property type="entry name" value="Transcription initiation factor TFIID subunit 4B"/>
    <property type="match status" value="1"/>
</dbReference>
<feature type="region of interest" description="Disordered" evidence="7">
    <location>
        <begin position="375"/>
        <end position="418"/>
    </location>
</feature>
<feature type="compositionally biased region" description="Polar residues" evidence="7">
    <location>
        <begin position="523"/>
        <end position="540"/>
    </location>
</feature>
<dbReference type="InterPro" id="IPR009072">
    <property type="entry name" value="Histone-fold"/>
</dbReference>
<accession>A0AAV3Q259</accession>
<reference evidence="9 10" key="1">
    <citation type="submission" date="2024-01" db="EMBL/GenBank/DDBJ databases">
        <title>The complete chloroplast genome sequence of Lithospermum erythrorhizon: insights into the phylogenetic relationship among Boraginaceae species and the maternal lineages of purple gromwells.</title>
        <authorList>
            <person name="Okada T."/>
            <person name="Watanabe K."/>
        </authorList>
    </citation>
    <scope>NUCLEOTIDE SEQUENCE [LARGE SCALE GENOMIC DNA]</scope>
</reference>
<dbReference type="GO" id="GO:0016251">
    <property type="term" value="F:RNA polymerase II general transcription initiation factor activity"/>
    <property type="evidence" value="ECO:0007669"/>
    <property type="project" value="TreeGrafter"/>
</dbReference>
<evidence type="ECO:0000256" key="4">
    <source>
        <dbReference type="ARBA" id="ARBA00023163"/>
    </source>
</evidence>
<evidence type="ECO:0000256" key="1">
    <source>
        <dbReference type="ARBA" id="ARBA00004123"/>
    </source>
</evidence>
<feature type="compositionally biased region" description="Low complexity" evidence="7">
    <location>
        <begin position="88"/>
        <end position="103"/>
    </location>
</feature>
<dbReference type="Gene3D" id="1.10.20.10">
    <property type="entry name" value="Histone, subunit A"/>
    <property type="match status" value="1"/>
</dbReference>
<keyword evidence="4" id="KW-0804">Transcription</keyword>
<name>A0AAV3Q259_LITER</name>
<feature type="region of interest" description="Disordered" evidence="7">
    <location>
        <begin position="464"/>
        <end position="540"/>
    </location>
</feature>
<feature type="compositionally biased region" description="Basic and acidic residues" evidence="7">
    <location>
        <begin position="549"/>
        <end position="564"/>
    </location>
</feature>
<evidence type="ECO:0000313" key="9">
    <source>
        <dbReference type="EMBL" id="GAA0157011.1"/>
    </source>
</evidence>
<dbReference type="AlphaFoldDB" id="A0AAV3Q259"/>
<protein>
    <submittedName>
        <fullName evidence="9">General transcription factor</fullName>
    </submittedName>
</protein>
<dbReference type="PROSITE" id="PS51879">
    <property type="entry name" value="RST"/>
    <property type="match status" value="1"/>
</dbReference>
<dbReference type="PANTHER" id="PTHR15138:SF14">
    <property type="entry name" value="TRANSCRIPTION INITIATION FACTOR TFIID SUBUNIT 4"/>
    <property type="match status" value="1"/>
</dbReference>
<feature type="compositionally biased region" description="Basic and acidic residues" evidence="7">
    <location>
        <begin position="875"/>
        <end position="886"/>
    </location>
</feature>
<feature type="compositionally biased region" description="Polar residues" evidence="7">
    <location>
        <begin position="467"/>
        <end position="487"/>
    </location>
</feature>
<feature type="compositionally biased region" description="Basic and acidic residues" evidence="7">
    <location>
        <begin position="666"/>
        <end position="678"/>
    </location>
</feature>
<dbReference type="GO" id="GO:0005669">
    <property type="term" value="C:transcription factor TFIID complex"/>
    <property type="evidence" value="ECO:0007669"/>
    <property type="project" value="InterPro"/>
</dbReference>
<dbReference type="InterPro" id="IPR007900">
    <property type="entry name" value="TAF4_C"/>
</dbReference>
<dbReference type="PANTHER" id="PTHR15138">
    <property type="entry name" value="TRANSCRIPTION INITIATION FACTOR TFIID SUBUNIT 4"/>
    <property type="match status" value="1"/>
</dbReference>
<evidence type="ECO:0000256" key="6">
    <source>
        <dbReference type="ARBA" id="ARBA00058775"/>
    </source>
</evidence>
<organism evidence="9 10">
    <name type="scientific">Lithospermum erythrorhizon</name>
    <name type="common">Purple gromwell</name>
    <name type="synonym">Lithospermum officinale var. erythrorhizon</name>
    <dbReference type="NCBI Taxonomy" id="34254"/>
    <lineage>
        <taxon>Eukaryota</taxon>
        <taxon>Viridiplantae</taxon>
        <taxon>Streptophyta</taxon>
        <taxon>Embryophyta</taxon>
        <taxon>Tracheophyta</taxon>
        <taxon>Spermatophyta</taxon>
        <taxon>Magnoliopsida</taxon>
        <taxon>eudicotyledons</taxon>
        <taxon>Gunneridae</taxon>
        <taxon>Pentapetalae</taxon>
        <taxon>asterids</taxon>
        <taxon>lamiids</taxon>
        <taxon>Boraginales</taxon>
        <taxon>Boraginaceae</taxon>
        <taxon>Boraginoideae</taxon>
        <taxon>Lithospermeae</taxon>
        <taxon>Lithospermum</taxon>
    </lineage>
</organism>
<gene>
    <name evidence="9" type="ORF">LIER_14370</name>
</gene>
<feature type="region of interest" description="Disordered" evidence="7">
    <location>
        <begin position="1"/>
        <end position="116"/>
    </location>
</feature>
<feature type="region of interest" description="Disordered" evidence="7">
    <location>
        <begin position="774"/>
        <end position="805"/>
    </location>
</feature>
<dbReference type="CDD" id="cd08045">
    <property type="entry name" value="HFD_TAF4"/>
    <property type="match status" value="1"/>
</dbReference>
<feature type="compositionally biased region" description="Polar residues" evidence="7">
    <location>
        <begin position="393"/>
        <end position="405"/>
    </location>
</feature>